<evidence type="ECO:0000313" key="3">
    <source>
        <dbReference type="Proteomes" id="UP000818029"/>
    </source>
</evidence>
<gene>
    <name evidence="4" type="primary">LOC107909522</name>
</gene>
<dbReference type="PANTHER" id="PTHR46250">
    <property type="entry name" value="MYB/SANT-LIKE DNA-BINDING DOMAIN PROTEIN-RELATED"/>
    <property type="match status" value="1"/>
</dbReference>
<accession>A0A1U8JQQ9</accession>
<name>A0A1U8JQQ9_GOSHI</name>
<organism evidence="3 4">
    <name type="scientific">Gossypium hirsutum</name>
    <name type="common">Upland cotton</name>
    <name type="synonym">Gossypium mexicanum</name>
    <dbReference type="NCBI Taxonomy" id="3635"/>
    <lineage>
        <taxon>Eukaryota</taxon>
        <taxon>Viridiplantae</taxon>
        <taxon>Streptophyta</taxon>
        <taxon>Embryophyta</taxon>
        <taxon>Tracheophyta</taxon>
        <taxon>Spermatophyta</taxon>
        <taxon>Magnoliopsida</taxon>
        <taxon>eudicotyledons</taxon>
        <taxon>Gunneridae</taxon>
        <taxon>Pentapetalae</taxon>
        <taxon>rosids</taxon>
        <taxon>malvids</taxon>
        <taxon>Malvales</taxon>
        <taxon>Malvaceae</taxon>
        <taxon>Malvoideae</taxon>
        <taxon>Gossypium</taxon>
    </lineage>
</organism>
<evidence type="ECO:0000256" key="1">
    <source>
        <dbReference type="SAM" id="MobiDB-lite"/>
    </source>
</evidence>
<reference evidence="4" key="2">
    <citation type="submission" date="2025-08" db="UniProtKB">
        <authorList>
            <consortium name="RefSeq"/>
        </authorList>
    </citation>
    <scope>IDENTIFICATION</scope>
</reference>
<sequence length="285" mass="33005">MIAISCFLRLRYYSPSYKVRPERHHQWNLLILLVKKMCYCFLFFFGLFDCFLHPQLNVLYSLNHFMSGFSQSSVSSQNSRGTKRKWVPEEDVALVTCMVDLHNVGTFNVDTGFKAGYLNELKKMLEKVLPNTMLKAKPNLESRIRTLKRDWSIVYDMLSGKNTSDFGWDEHKQLVVAEDVVWNSYINSHKEAGQFKHHSFPYYDQLTVIYAKDRATGKDAQTATDVIEEIDVEDVATTNTHEERNDFYGCEADVSLDDMDLSATQTQPARNKGDPTFSKKKKKDF</sequence>
<dbReference type="PANTHER" id="PTHR46250:SF17">
    <property type="entry name" value="MYB_SANT-LIKE DOMAIN-CONTAINING PROTEIN"/>
    <property type="match status" value="1"/>
</dbReference>
<protein>
    <submittedName>
        <fullName evidence="4">Uncharacterized protein At2g29880 isoform X4</fullName>
    </submittedName>
</protein>
<dbReference type="AlphaFoldDB" id="A0A1U8JQQ9"/>
<keyword evidence="3" id="KW-1185">Reference proteome</keyword>
<proteinExistence type="predicted"/>
<dbReference type="RefSeq" id="XP_016692575.1">
    <property type="nucleotide sequence ID" value="XM_016837086.2"/>
</dbReference>
<feature type="region of interest" description="Disordered" evidence="1">
    <location>
        <begin position="259"/>
        <end position="285"/>
    </location>
</feature>
<dbReference type="InterPro" id="IPR024752">
    <property type="entry name" value="Myb/SANT-like_dom"/>
</dbReference>
<evidence type="ECO:0000259" key="2">
    <source>
        <dbReference type="Pfam" id="PF12776"/>
    </source>
</evidence>
<feature type="domain" description="Myb/SANT-like" evidence="2">
    <location>
        <begin position="85"/>
        <end position="185"/>
    </location>
</feature>
<dbReference type="GeneID" id="107909522"/>
<dbReference type="Pfam" id="PF12776">
    <property type="entry name" value="Myb_DNA-bind_3"/>
    <property type="match status" value="1"/>
</dbReference>
<evidence type="ECO:0000313" key="4">
    <source>
        <dbReference type="RefSeq" id="XP_016692575.1"/>
    </source>
</evidence>
<reference evidence="3" key="1">
    <citation type="journal article" date="2020" name="Nat. Genet.">
        <title>Genomic diversifications of five Gossypium allopolyploid species and their impact on cotton improvement.</title>
        <authorList>
            <person name="Chen Z.J."/>
            <person name="Sreedasyam A."/>
            <person name="Ando A."/>
            <person name="Song Q."/>
            <person name="De Santiago L.M."/>
            <person name="Hulse-Kemp A.M."/>
            <person name="Ding M."/>
            <person name="Ye W."/>
            <person name="Kirkbride R.C."/>
            <person name="Jenkins J."/>
            <person name="Plott C."/>
            <person name="Lovell J."/>
            <person name="Lin Y.M."/>
            <person name="Vaughn R."/>
            <person name="Liu B."/>
            <person name="Simpson S."/>
            <person name="Scheffler B.E."/>
            <person name="Wen L."/>
            <person name="Saski C.A."/>
            <person name="Grover C.E."/>
            <person name="Hu G."/>
            <person name="Conover J.L."/>
            <person name="Carlson J.W."/>
            <person name="Shu S."/>
            <person name="Boston L.B."/>
            <person name="Williams M."/>
            <person name="Peterson D.G."/>
            <person name="McGee K."/>
            <person name="Jones D.C."/>
            <person name="Wendel J.F."/>
            <person name="Stelly D.M."/>
            <person name="Grimwood J."/>
            <person name="Schmutz J."/>
        </authorList>
    </citation>
    <scope>NUCLEOTIDE SEQUENCE [LARGE SCALE GENOMIC DNA]</scope>
    <source>
        <strain evidence="3">cv. TM-1</strain>
    </source>
</reference>
<dbReference type="Proteomes" id="UP000818029">
    <property type="component" value="Chromosome D02"/>
</dbReference>